<evidence type="ECO:0000256" key="13">
    <source>
        <dbReference type="ARBA" id="ARBA00047614"/>
    </source>
</evidence>
<feature type="binding site" evidence="16">
    <location>
        <position position="293"/>
    </location>
    <ligand>
        <name>Mg(2+)</name>
        <dbReference type="ChEBI" id="CHEBI:18420"/>
        <label>1</label>
    </ligand>
</feature>
<dbReference type="Gene3D" id="3.30.470.20">
    <property type="entry name" value="ATP-grasp fold, B domain"/>
    <property type="match status" value="1"/>
</dbReference>
<dbReference type="GO" id="GO:0008360">
    <property type="term" value="P:regulation of cell shape"/>
    <property type="evidence" value="ECO:0007669"/>
    <property type="project" value="UniProtKB-KW"/>
</dbReference>
<keyword evidence="20" id="KW-1185">Reference proteome</keyword>
<evidence type="ECO:0000256" key="1">
    <source>
        <dbReference type="ARBA" id="ARBA00001936"/>
    </source>
</evidence>
<keyword evidence="16" id="KW-0460">Magnesium</keyword>
<evidence type="ECO:0000256" key="6">
    <source>
        <dbReference type="ARBA" id="ARBA00022598"/>
    </source>
</evidence>
<dbReference type="PANTHER" id="PTHR23132:SF23">
    <property type="entry name" value="D-ALANINE--D-ALANINE LIGASE B"/>
    <property type="match status" value="1"/>
</dbReference>
<dbReference type="InterPro" id="IPR005905">
    <property type="entry name" value="D_ala_D_ala"/>
</dbReference>
<dbReference type="OrthoDB" id="9813261at2"/>
<dbReference type="PANTHER" id="PTHR23132">
    <property type="entry name" value="D-ALANINE--D-ALANINE LIGASE"/>
    <property type="match status" value="1"/>
</dbReference>
<dbReference type="SUPFAM" id="SSF56059">
    <property type="entry name" value="Glutathione synthetase ATP-binding domain-like"/>
    <property type="match status" value="1"/>
</dbReference>
<dbReference type="InterPro" id="IPR011127">
    <property type="entry name" value="Dala_Dala_lig_N"/>
</dbReference>
<dbReference type="Gene3D" id="3.30.1490.20">
    <property type="entry name" value="ATP-grasp fold, A domain"/>
    <property type="match status" value="1"/>
</dbReference>
<comment type="function">
    <text evidence="14">Cell wall formation.</text>
</comment>
<keyword evidence="9 17" id="KW-0067">ATP-binding</keyword>
<dbReference type="Proteomes" id="UP000265926">
    <property type="component" value="Unassembled WGS sequence"/>
</dbReference>
<feature type="active site" evidence="15">
    <location>
        <position position="170"/>
    </location>
</feature>
<evidence type="ECO:0000256" key="17">
    <source>
        <dbReference type="PROSITE-ProRule" id="PRU00409"/>
    </source>
</evidence>
<dbReference type="GO" id="GO:0008716">
    <property type="term" value="F:D-alanine-D-alanine ligase activity"/>
    <property type="evidence" value="ECO:0007669"/>
    <property type="project" value="UniProtKB-UniRule"/>
</dbReference>
<dbReference type="EMBL" id="QWGR01000011">
    <property type="protein sequence ID" value="RIJ46877.1"/>
    <property type="molecule type" value="Genomic_DNA"/>
</dbReference>
<evidence type="ECO:0000256" key="7">
    <source>
        <dbReference type="ARBA" id="ARBA00022723"/>
    </source>
</evidence>
<dbReference type="RefSeq" id="WP_119439193.1">
    <property type="nucleotide sequence ID" value="NZ_QWGR01000011.1"/>
</dbReference>
<keyword evidence="10 14" id="KW-0133">Cell shape</keyword>
<feature type="binding site" evidence="16">
    <location>
        <position position="281"/>
    </location>
    <ligand>
        <name>Mg(2+)</name>
        <dbReference type="ChEBI" id="CHEBI:18420"/>
        <label>1</label>
    </ligand>
</feature>
<comment type="subcellular location">
    <subcellularLocation>
        <location evidence="2 14">Cytoplasm</location>
    </subcellularLocation>
</comment>
<evidence type="ECO:0000256" key="8">
    <source>
        <dbReference type="ARBA" id="ARBA00022741"/>
    </source>
</evidence>
<evidence type="ECO:0000256" key="10">
    <source>
        <dbReference type="ARBA" id="ARBA00022960"/>
    </source>
</evidence>
<dbReference type="GO" id="GO:0046872">
    <property type="term" value="F:metal ion binding"/>
    <property type="evidence" value="ECO:0007669"/>
    <property type="project" value="UniProtKB-KW"/>
</dbReference>
<dbReference type="SUPFAM" id="SSF52440">
    <property type="entry name" value="PreATP-grasp domain"/>
    <property type="match status" value="1"/>
</dbReference>
<sequence>MNNIVSKPNVAVVAGGNSSEFVVSVKSGANVMQAVDPDKFTPWLVEIQNDRWEVFQNNYKVSDIDKSDFSFQFQGEKIKFDFAYITIHGTPGEDGILQAYFELMGIPYSSCNVHSSSLTFNKWFCSNYLRSMGIPMAKSLKYTVGDTIDADFVVEKLGLPVFVKPNAGGSSFGITKVKTKEEVEAAIHKAWQESEEALVEEFIDGKEFTCGAVKIKNEITVFPITEVLPKNEFFDYEAKYTPGVTDEITPARLPEDLAKKCRELTSEIYHLCECDGIVRVDYILKDEVFHFLEVNTTPGMTGTSFVPQQIEAMGSSLREILTKIIEAKLA</sequence>
<feature type="active site" evidence="15">
    <location>
        <position position="20"/>
    </location>
</feature>
<feature type="binding site" evidence="16">
    <location>
        <position position="293"/>
    </location>
    <ligand>
        <name>Mg(2+)</name>
        <dbReference type="ChEBI" id="CHEBI:18420"/>
        <label>2</label>
    </ligand>
</feature>
<dbReference type="PROSITE" id="PS50975">
    <property type="entry name" value="ATP_GRASP"/>
    <property type="match status" value="1"/>
</dbReference>
<organism evidence="19 20">
    <name type="scientific">Maribellus luteus</name>
    <dbReference type="NCBI Taxonomy" id="2305463"/>
    <lineage>
        <taxon>Bacteria</taxon>
        <taxon>Pseudomonadati</taxon>
        <taxon>Bacteroidota</taxon>
        <taxon>Bacteroidia</taxon>
        <taxon>Marinilabiliales</taxon>
        <taxon>Prolixibacteraceae</taxon>
        <taxon>Maribellus</taxon>
    </lineage>
</organism>
<dbReference type="Pfam" id="PF07478">
    <property type="entry name" value="Dala_Dala_lig_C"/>
    <property type="match status" value="1"/>
</dbReference>
<dbReference type="AlphaFoldDB" id="A0A399SXU4"/>
<comment type="cofactor">
    <cofactor evidence="1">
        <name>Mn(2+)</name>
        <dbReference type="ChEBI" id="CHEBI:29035"/>
    </cofactor>
</comment>
<evidence type="ECO:0000256" key="4">
    <source>
        <dbReference type="ARBA" id="ARBA00012216"/>
    </source>
</evidence>
<comment type="caution">
    <text evidence="19">The sequence shown here is derived from an EMBL/GenBank/DDBJ whole genome shotgun (WGS) entry which is preliminary data.</text>
</comment>
<comment type="pathway">
    <text evidence="14">Cell wall biogenesis; peptidoglycan biosynthesis.</text>
</comment>
<keyword evidence="7 16" id="KW-0479">Metal-binding</keyword>
<dbReference type="InterPro" id="IPR016185">
    <property type="entry name" value="PreATP-grasp_dom_sf"/>
</dbReference>
<dbReference type="GO" id="GO:0005524">
    <property type="term" value="F:ATP binding"/>
    <property type="evidence" value="ECO:0007669"/>
    <property type="project" value="UniProtKB-UniRule"/>
</dbReference>
<protein>
    <recommendedName>
        <fullName evidence="4 14">D-alanine--D-alanine ligase</fullName>
        <ecNumber evidence="4 14">6.3.2.4</ecNumber>
    </recommendedName>
    <alternativeName>
        <fullName evidence="14">D-Ala-D-Ala ligase</fullName>
    </alternativeName>
    <alternativeName>
        <fullName evidence="14">D-alanylalanine synthetase</fullName>
    </alternativeName>
</protein>
<evidence type="ECO:0000313" key="19">
    <source>
        <dbReference type="EMBL" id="RIJ46877.1"/>
    </source>
</evidence>
<keyword evidence="8 17" id="KW-0547">Nucleotide-binding</keyword>
<evidence type="ECO:0000256" key="2">
    <source>
        <dbReference type="ARBA" id="ARBA00004496"/>
    </source>
</evidence>
<evidence type="ECO:0000256" key="15">
    <source>
        <dbReference type="PIRSR" id="PIRSR039102-1"/>
    </source>
</evidence>
<feature type="domain" description="ATP-grasp" evidence="18">
    <location>
        <begin position="126"/>
        <end position="326"/>
    </location>
</feature>
<keyword evidence="6 14" id="KW-0436">Ligase</keyword>
<evidence type="ECO:0000259" key="18">
    <source>
        <dbReference type="PROSITE" id="PS50975"/>
    </source>
</evidence>
<keyword evidence="16" id="KW-0464">Manganese</keyword>
<dbReference type="GO" id="GO:0009252">
    <property type="term" value="P:peptidoglycan biosynthetic process"/>
    <property type="evidence" value="ECO:0007669"/>
    <property type="project" value="UniProtKB-UniRule"/>
</dbReference>
<dbReference type="InterPro" id="IPR013815">
    <property type="entry name" value="ATP_grasp_subdomain_1"/>
</dbReference>
<gene>
    <name evidence="14" type="primary">ddl</name>
    <name evidence="19" type="ORF">D1614_17100</name>
</gene>
<proteinExistence type="inferred from homology"/>
<evidence type="ECO:0000256" key="16">
    <source>
        <dbReference type="PIRSR" id="PIRSR039102-3"/>
    </source>
</evidence>
<comment type="catalytic activity">
    <reaction evidence="13 14">
        <text>2 D-alanine + ATP = D-alanyl-D-alanine + ADP + phosphate + H(+)</text>
        <dbReference type="Rhea" id="RHEA:11224"/>
        <dbReference type="ChEBI" id="CHEBI:15378"/>
        <dbReference type="ChEBI" id="CHEBI:30616"/>
        <dbReference type="ChEBI" id="CHEBI:43474"/>
        <dbReference type="ChEBI" id="CHEBI:57416"/>
        <dbReference type="ChEBI" id="CHEBI:57822"/>
        <dbReference type="ChEBI" id="CHEBI:456216"/>
        <dbReference type="EC" id="6.3.2.4"/>
    </reaction>
</comment>
<accession>A0A399SXU4</accession>
<dbReference type="UniPathway" id="UPA00219"/>
<dbReference type="GO" id="GO:0005737">
    <property type="term" value="C:cytoplasm"/>
    <property type="evidence" value="ECO:0007669"/>
    <property type="project" value="UniProtKB-SubCell"/>
</dbReference>
<dbReference type="InterPro" id="IPR011761">
    <property type="entry name" value="ATP-grasp"/>
</dbReference>
<dbReference type="HAMAP" id="MF_00047">
    <property type="entry name" value="Dala_Dala_lig"/>
    <property type="match status" value="1"/>
</dbReference>
<feature type="binding site" evidence="16">
    <location>
        <position position="295"/>
    </location>
    <ligand>
        <name>Mg(2+)</name>
        <dbReference type="ChEBI" id="CHEBI:18420"/>
        <label>2</label>
    </ligand>
</feature>
<comment type="cofactor">
    <cofactor evidence="16">
        <name>Mg(2+)</name>
        <dbReference type="ChEBI" id="CHEBI:18420"/>
    </cofactor>
    <cofactor evidence="16">
        <name>Mn(2+)</name>
        <dbReference type="ChEBI" id="CHEBI:29035"/>
    </cofactor>
    <text evidence="16">Binds 2 magnesium or manganese ions per subunit.</text>
</comment>
<dbReference type="NCBIfam" id="TIGR01205">
    <property type="entry name" value="D_ala_D_alaTIGR"/>
    <property type="match status" value="1"/>
</dbReference>
<keyword evidence="5 14" id="KW-0963">Cytoplasm</keyword>
<dbReference type="InterPro" id="IPR011095">
    <property type="entry name" value="Dala_Dala_lig_C"/>
</dbReference>
<dbReference type="InterPro" id="IPR000291">
    <property type="entry name" value="D-Ala_lig_Van_CS"/>
</dbReference>
<evidence type="ECO:0000256" key="5">
    <source>
        <dbReference type="ARBA" id="ARBA00022490"/>
    </source>
</evidence>
<dbReference type="NCBIfam" id="NF002378">
    <property type="entry name" value="PRK01372.1"/>
    <property type="match status" value="1"/>
</dbReference>
<dbReference type="PROSITE" id="PS00843">
    <property type="entry name" value="DALA_DALA_LIGASE_1"/>
    <property type="match status" value="1"/>
</dbReference>
<evidence type="ECO:0000256" key="3">
    <source>
        <dbReference type="ARBA" id="ARBA00010871"/>
    </source>
</evidence>
<evidence type="ECO:0000256" key="12">
    <source>
        <dbReference type="ARBA" id="ARBA00023316"/>
    </source>
</evidence>
<feature type="active site" evidence="15">
    <location>
        <position position="304"/>
    </location>
</feature>
<dbReference type="EC" id="6.3.2.4" evidence="4 14"/>
<evidence type="ECO:0000256" key="9">
    <source>
        <dbReference type="ARBA" id="ARBA00022840"/>
    </source>
</evidence>
<evidence type="ECO:0000256" key="14">
    <source>
        <dbReference type="HAMAP-Rule" id="MF_00047"/>
    </source>
</evidence>
<comment type="similarity">
    <text evidence="3 14">Belongs to the D-alanine--D-alanine ligase family.</text>
</comment>
<keyword evidence="11 14" id="KW-0573">Peptidoglycan synthesis</keyword>
<dbReference type="GO" id="GO:0071555">
    <property type="term" value="P:cell wall organization"/>
    <property type="evidence" value="ECO:0007669"/>
    <property type="project" value="UniProtKB-KW"/>
</dbReference>
<dbReference type="Gene3D" id="3.40.50.20">
    <property type="match status" value="1"/>
</dbReference>
<reference evidence="19 20" key="1">
    <citation type="submission" date="2018-08" db="EMBL/GenBank/DDBJ databases">
        <title>Pallidiluteibacterium maritimus gen. nov., sp. nov., isolated from coastal sediment.</title>
        <authorList>
            <person name="Zhou L.Y."/>
        </authorList>
    </citation>
    <scope>NUCLEOTIDE SEQUENCE [LARGE SCALE GENOMIC DNA]</scope>
    <source>
        <strain evidence="19 20">XSD2</strain>
    </source>
</reference>
<dbReference type="PIRSF" id="PIRSF039102">
    <property type="entry name" value="Ddl/VanB"/>
    <property type="match status" value="1"/>
</dbReference>
<evidence type="ECO:0000313" key="20">
    <source>
        <dbReference type="Proteomes" id="UP000265926"/>
    </source>
</evidence>
<name>A0A399SXU4_9BACT</name>
<evidence type="ECO:0000256" key="11">
    <source>
        <dbReference type="ARBA" id="ARBA00022984"/>
    </source>
</evidence>
<dbReference type="Pfam" id="PF01820">
    <property type="entry name" value="Dala_Dala_lig_N"/>
    <property type="match status" value="1"/>
</dbReference>
<dbReference type="NCBIfam" id="NF002527">
    <property type="entry name" value="PRK01966.1-3"/>
    <property type="match status" value="1"/>
</dbReference>
<keyword evidence="12 14" id="KW-0961">Cell wall biogenesis/degradation</keyword>